<feature type="non-terminal residue" evidence="6">
    <location>
        <position position="1"/>
    </location>
</feature>
<name>A0ABM0MBB5_SACKO</name>
<accession>A0ABM0MBB5</accession>
<dbReference type="CDD" id="cd06526">
    <property type="entry name" value="metazoan_ACD"/>
    <property type="match status" value="1"/>
</dbReference>
<evidence type="ECO:0000256" key="2">
    <source>
        <dbReference type="RuleBase" id="RU003616"/>
    </source>
</evidence>
<dbReference type="PRINTS" id="PR00299">
    <property type="entry name" value="ACRYSTALLIN"/>
</dbReference>
<feature type="compositionally biased region" description="Basic and acidic residues" evidence="3">
    <location>
        <begin position="126"/>
        <end position="138"/>
    </location>
</feature>
<keyword evidence="5" id="KW-1185">Reference proteome</keyword>
<dbReference type="RefSeq" id="XP_006817306.1">
    <property type="nucleotide sequence ID" value="XM_006817243.1"/>
</dbReference>
<dbReference type="PROSITE" id="PS01031">
    <property type="entry name" value="SHSP"/>
    <property type="match status" value="1"/>
</dbReference>
<dbReference type="InterPro" id="IPR002068">
    <property type="entry name" value="A-crystallin/Hsp20_dom"/>
</dbReference>
<feature type="domain" description="SHSP" evidence="4">
    <location>
        <begin position="16"/>
        <end position="125"/>
    </location>
</feature>
<evidence type="ECO:0000259" key="4">
    <source>
        <dbReference type="PROSITE" id="PS01031"/>
    </source>
</evidence>
<sequence length="153" mass="16810">TPNLASGKTPFKRTETRKTDSSEQSLVEPKAKNFRLAVDVGNVSPDDLSVKISDGVLKVNGKSTEADTDGNVYSVYTFTHEFMLPKNVNVDSLTSKLKEDGVLMFEAPLLATKEPTEIYLPITVDKTNELNEEPESKTELPQSEESLKCEAGN</sequence>
<dbReference type="PANTHER" id="PTHR45640:SF26">
    <property type="entry name" value="RE23625P"/>
    <property type="match status" value="1"/>
</dbReference>
<dbReference type="GeneID" id="102803339"/>
<reference evidence="6" key="1">
    <citation type="submission" date="2025-08" db="UniProtKB">
        <authorList>
            <consortium name="RefSeq"/>
        </authorList>
    </citation>
    <scope>IDENTIFICATION</scope>
    <source>
        <tissue evidence="6">Testes</tissue>
    </source>
</reference>
<protein>
    <submittedName>
        <fullName evidence="6">Heat shock protein beta-1-like</fullName>
    </submittedName>
</protein>
<organism evidence="5 6">
    <name type="scientific">Saccoglossus kowalevskii</name>
    <name type="common">Acorn worm</name>
    <dbReference type="NCBI Taxonomy" id="10224"/>
    <lineage>
        <taxon>Eukaryota</taxon>
        <taxon>Metazoa</taxon>
        <taxon>Hemichordata</taxon>
        <taxon>Enteropneusta</taxon>
        <taxon>Harrimaniidae</taxon>
        <taxon>Saccoglossus</taxon>
    </lineage>
</organism>
<feature type="compositionally biased region" description="Basic and acidic residues" evidence="3">
    <location>
        <begin position="12"/>
        <end position="21"/>
    </location>
</feature>
<feature type="region of interest" description="Disordered" evidence="3">
    <location>
        <begin position="126"/>
        <end position="153"/>
    </location>
</feature>
<evidence type="ECO:0000313" key="6">
    <source>
        <dbReference type="RefSeq" id="XP_006817306.1"/>
    </source>
</evidence>
<feature type="region of interest" description="Disordered" evidence="3">
    <location>
        <begin position="1"/>
        <end position="27"/>
    </location>
</feature>
<comment type="similarity">
    <text evidence="1 2">Belongs to the small heat shock protein (HSP20) family.</text>
</comment>
<dbReference type="Pfam" id="PF00011">
    <property type="entry name" value="HSP20"/>
    <property type="match status" value="1"/>
</dbReference>
<proteinExistence type="inferred from homology"/>
<dbReference type="InterPro" id="IPR001436">
    <property type="entry name" value="Alpha-crystallin/sHSP_animal"/>
</dbReference>
<evidence type="ECO:0000256" key="3">
    <source>
        <dbReference type="SAM" id="MobiDB-lite"/>
    </source>
</evidence>
<dbReference type="InterPro" id="IPR008978">
    <property type="entry name" value="HSP20-like_chaperone"/>
</dbReference>
<dbReference type="SUPFAM" id="SSF49764">
    <property type="entry name" value="HSP20-like chaperones"/>
    <property type="match status" value="1"/>
</dbReference>
<evidence type="ECO:0000256" key="1">
    <source>
        <dbReference type="PROSITE-ProRule" id="PRU00285"/>
    </source>
</evidence>
<dbReference type="Gene3D" id="2.60.40.790">
    <property type="match status" value="1"/>
</dbReference>
<evidence type="ECO:0000313" key="5">
    <source>
        <dbReference type="Proteomes" id="UP000694865"/>
    </source>
</evidence>
<dbReference type="Proteomes" id="UP000694865">
    <property type="component" value="Unplaced"/>
</dbReference>
<dbReference type="PANTHER" id="PTHR45640">
    <property type="entry name" value="HEAT SHOCK PROTEIN HSP-12.2-RELATED"/>
    <property type="match status" value="1"/>
</dbReference>
<gene>
    <name evidence="6" type="primary">LOC102803339</name>
</gene>